<evidence type="ECO:0000313" key="1">
    <source>
        <dbReference type="EMBL" id="KAG0410057.1"/>
    </source>
</evidence>
<keyword evidence="2" id="KW-1185">Reference proteome</keyword>
<dbReference type="Proteomes" id="UP000805193">
    <property type="component" value="Unassembled WGS sequence"/>
</dbReference>
<evidence type="ECO:0000313" key="2">
    <source>
        <dbReference type="Proteomes" id="UP000805193"/>
    </source>
</evidence>
<dbReference type="EMBL" id="JABSTQ010011559">
    <property type="protein sequence ID" value="KAG0410057.1"/>
    <property type="molecule type" value="Genomic_DNA"/>
</dbReference>
<organism evidence="1 2">
    <name type="scientific">Ixodes persulcatus</name>
    <name type="common">Taiga tick</name>
    <dbReference type="NCBI Taxonomy" id="34615"/>
    <lineage>
        <taxon>Eukaryota</taxon>
        <taxon>Metazoa</taxon>
        <taxon>Ecdysozoa</taxon>
        <taxon>Arthropoda</taxon>
        <taxon>Chelicerata</taxon>
        <taxon>Arachnida</taxon>
        <taxon>Acari</taxon>
        <taxon>Parasitiformes</taxon>
        <taxon>Ixodida</taxon>
        <taxon>Ixodoidea</taxon>
        <taxon>Ixodidae</taxon>
        <taxon>Ixodinae</taxon>
        <taxon>Ixodes</taxon>
    </lineage>
</organism>
<gene>
    <name evidence="1" type="ORF">HPB47_012829</name>
</gene>
<protein>
    <submittedName>
        <fullName evidence="1">Uncharacterized protein</fullName>
    </submittedName>
</protein>
<sequence>MRFGFPGTDSVRFLDDYVLSYDRRNRTAHWVFEHLTKESLQKNDKVDRSKCTFVEDTEVHPYFQARNSDYKGSGFDRGHLAAAGNHRKCQRDVDQTFLLRPLYLPRVESDGKKYVKYQVIGANHVAVPTHFFKVVVAETENAEFDLEAYVMPNAVIDDATPLKSFLVPVETIERASGLLLFDKIGKDRLRRINGR</sequence>
<accession>A0AC60NSF9</accession>
<comment type="caution">
    <text evidence="1">The sequence shown here is derived from an EMBL/GenBank/DDBJ whole genome shotgun (WGS) entry which is preliminary data.</text>
</comment>
<proteinExistence type="predicted"/>
<name>A0AC60NSF9_IXOPE</name>
<reference evidence="1 2" key="1">
    <citation type="journal article" date="2020" name="Cell">
        <title>Large-Scale Comparative Analyses of Tick Genomes Elucidate Their Genetic Diversity and Vector Capacities.</title>
        <authorList>
            <consortium name="Tick Genome and Microbiome Consortium (TIGMIC)"/>
            <person name="Jia N."/>
            <person name="Wang J."/>
            <person name="Shi W."/>
            <person name="Du L."/>
            <person name="Sun Y."/>
            <person name="Zhan W."/>
            <person name="Jiang J.F."/>
            <person name="Wang Q."/>
            <person name="Zhang B."/>
            <person name="Ji P."/>
            <person name="Bell-Sakyi L."/>
            <person name="Cui X.M."/>
            <person name="Yuan T.T."/>
            <person name="Jiang B.G."/>
            <person name="Yang W.F."/>
            <person name="Lam T.T."/>
            <person name="Chang Q.C."/>
            <person name="Ding S.J."/>
            <person name="Wang X.J."/>
            <person name="Zhu J.G."/>
            <person name="Ruan X.D."/>
            <person name="Zhao L."/>
            <person name="Wei J.T."/>
            <person name="Ye R.Z."/>
            <person name="Que T.C."/>
            <person name="Du C.H."/>
            <person name="Zhou Y.H."/>
            <person name="Cheng J.X."/>
            <person name="Dai P.F."/>
            <person name="Guo W.B."/>
            <person name="Han X.H."/>
            <person name="Huang E.J."/>
            <person name="Li L.F."/>
            <person name="Wei W."/>
            <person name="Gao Y.C."/>
            <person name="Liu J.Z."/>
            <person name="Shao H.Z."/>
            <person name="Wang X."/>
            <person name="Wang C.C."/>
            <person name="Yang T.C."/>
            <person name="Huo Q.B."/>
            <person name="Li W."/>
            <person name="Chen H.Y."/>
            <person name="Chen S.E."/>
            <person name="Zhou L.G."/>
            <person name="Ni X.B."/>
            <person name="Tian J.H."/>
            <person name="Sheng Y."/>
            <person name="Liu T."/>
            <person name="Pan Y.S."/>
            <person name="Xia L.Y."/>
            <person name="Li J."/>
            <person name="Zhao F."/>
            <person name="Cao W.C."/>
        </authorList>
    </citation>
    <scope>NUCLEOTIDE SEQUENCE [LARGE SCALE GENOMIC DNA]</scope>
    <source>
        <strain evidence="1">Iper-2018</strain>
    </source>
</reference>